<dbReference type="AlphaFoldDB" id="A0A1R4K5N5"/>
<sequence length="166" mass="18234">MPEAPVPHDGPRHREHLVVPPSWWLLTLGFAFTLVVAVGAYLNLQFGAAVAVLCLLAIGIAFWAYGHTLLAADDRGIRVDHSLVEWPWISSVEVLDRSQVHDAMGPGSVATAWFVTRPYVKEAVKVVLDDPADPHPFWLVSSRHPERIAAVAAQHLTRTAPTTQEP</sequence>
<feature type="transmembrane region" description="Helical" evidence="1">
    <location>
        <begin position="22"/>
        <end position="42"/>
    </location>
</feature>
<feature type="transmembrane region" description="Helical" evidence="1">
    <location>
        <begin position="48"/>
        <end position="65"/>
    </location>
</feature>
<gene>
    <name evidence="2" type="ORF">FM114_11645</name>
</gene>
<evidence type="ECO:0000313" key="3">
    <source>
        <dbReference type="Proteomes" id="UP000188342"/>
    </source>
</evidence>
<keyword evidence="1" id="KW-0472">Membrane</keyword>
<keyword evidence="1" id="KW-0812">Transmembrane</keyword>
<evidence type="ECO:0000313" key="2">
    <source>
        <dbReference type="EMBL" id="SJN39627.1"/>
    </source>
</evidence>
<dbReference type="InterPro" id="IPR021443">
    <property type="entry name" value="DUF3093"/>
</dbReference>
<evidence type="ECO:0000256" key="1">
    <source>
        <dbReference type="SAM" id="Phobius"/>
    </source>
</evidence>
<reference evidence="2 3" key="1">
    <citation type="submission" date="2017-02" db="EMBL/GenBank/DDBJ databases">
        <authorList>
            <person name="Peterson S.W."/>
        </authorList>
    </citation>
    <scope>NUCLEOTIDE SEQUENCE [LARGE SCALE GENOMIC DNA]</scope>
    <source>
        <strain evidence="2 3">LSP_Lj1</strain>
    </source>
</reference>
<protein>
    <recommendedName>
        <fullName evidence="4">DUF3093 domain-containing protein</fullName>
    </recommendedName>
</protein>
<dbReference type="OrthoDB" id="3217020at2"/>
<dbReference type="Pfam" id="PF11292">
    <property type="entry name" value="DUF3093"/>
    <property type="match status" value="1"/>
</dbReference>
<dbReference type="Proteomes" id="UP000188342">
    <property type="component" value="Unassembled WGS sequence"/>
</dbReference>
<proteinExistence type="predicted"/>
<name>A0A1R4K5N5_9ACTN</name>
<keyword evidence="1" id="KW-1133">Transmembrane helix</keyword>
<dbReference type="RefSeq" id="WP_094765320.1">
    <property type="nucleotide sequence ID" value="NZ_FUKQ01000044.1"/>
</dbReference>
<dbReference type="EMBL" id="FUKQ01000044">
    <property type="protein sequence ID" value="SJN39627.1"/>
    <property type="molecule type" value="Genomic_DNA"/>
</dbReference>
<keyword evidence="3" id="KW-1185">Reference proteome</keyword>
<evidence type="ECO:0008006" key="4">
    <source>
        <dbReference type="Google" id="ProtNLM"/>
    </source>
</evidence>
<dbReference type="STRING" id="1255658.FM114_11645"/>
<accession>A0A1R4K5N5</accession>
<organism evidence="2 3">
    <name type="scientific">Luteococcus japonicus LSP_Lj1</name>
    <dbReference type="NCBI Taxonomy" id="1255658"/>
    <lineage>
        <taxon>Bacteria</taxon>
        <taxon>Bacillati</taxon>
        <taxon>Actinomycetota</taxon>
        <taxon>Actinomycetes</taxon>
        <taxon>Propionibacteriales</taxon>
        <taxon>Propionibacteriaceae</taxon>
        <taxon>Luteococcus</taxon>
    </lineage>
</organism>